<sequence length="68" mass="7869">MTGNFNEQFDLISILYHSLEGTLADEAYCQDAEQSGDTELQQFFQELKNKIQRSAERAKQLLASRIER</sequence>
<name>A0A7C3PC00_9CYAN</name>
<reference evidence="1" key="1">
    <citation type="journal article" date="2020" name="mSystems">
        <title>Genome- and Community-Level Interaction Insights into Carbon Utilization and Element Cycling Functions of Hydrothermarchaeota in Hydrothermal Sediment.</title>
        <authorList>
            <person name="Zhou Z."/>
            <person name="Liu Y."/>
            <person name="Xu W."/>
            <person name="Pan J."/>
            <person name="Luo Z.H."/>
            <person name="Li M."/>
        </authorList>
    </citation>
    <scope>NUCLEOTIDE SEQUENCE [LARGE SCALE GENOMIC DNA]</scope>
    <source>
        <strain evidence="1">SpSt-418</strain>
    </source>
</reference>
<proteinExistence type="predicted"/>
<comment type="caution">
    <text evidence="1">The sequence shown here is derived from an EMBL/GenBank/DDBJ whole genome shotgun (WGS) entry which is preliminary data.</text>
</comment>
<dbReference type="EMBL" id="DSRU01000023">
    <property type="protein sequence ID" value="HFM96454.1"/>
    <property type="molecule type" value="Genomic_DNA"/>
</dbReference>
<protein>
    <submittedName>
        <fullName evidence="1">Uncharacterized protein</fullName>
    </submittedName>
</protein>
<dbReference type="AlphaFoldDB" id="A0A7C3PC00"/>
<gene>
    <name evidence="1" type="ORF">ENR64_01560</name>
</gene>
<organism evidence="1">
    <name type="scientific">Oscillatoriales cyanobacterium SpSt-418</name>
    <dbReference type="NCBI Taxonomy" id="2282169"/>
    <lineage>
        <taxon>Bacteria</taxon>
        <taxon>Bacillati</taxon>
        <taxon>Cyanobacteriota</taxon>
        <taxon>Cyanophyceae</taxon>
        <taxon>Oscillatoriophycideae</taxon>
        <taxon>Oscillatoriales</taxon>
    </lineage>
</organism>
<evidence type="ECO:0000313" key="1">
    <source>
        <dbReference type="EMBL" id="HFM96454.1"/>
    </source>
</evidence>
<accession>A0A7C3PC00</accession>